<dbReference type="RefSeq" id="WP_087616160.1">
    <property type="nucleotide sequence ID" value="NZ_JAFBEY010000001.1"/>
</dbReference>
<dbReference type="CDD" id="cd02440">
    <property type="entry name" value="AdoMet_MTases"/>
    <property type="match status" value="1"/>
</dbReference>
<protein>
    <submittedName>
        <fullName evidence="2">SAM-dependent methyltransferase</fullName>
    </submittedName>
</protein>
<evidence type="ECO:0000259" key="1">
    <source>
        <dbReference type="Pfam" id="PF08241"/>
    </source>
</evidence>
<keyword evidence="2" id="KW-0808">Transferase</keyword>
<gene>
    <name evidence="2" type="ORF">CBM15_05725</name>
</gene>
<keyword evidence="3" id="KW-1185">Reference proteome</keyword>
<dbReference type="Gene3D" id="3.40.50.150">
    <property type="entry name" value="Vaccinia Virus protein VP39"/>
    <property type="match status" value="1"/>
</dbReference>
<dbReference type="PANTHER" id="PTHR43861:SF1">
    <property type="entry name" value="TRANS-ACONITATE 2-METHYLTRANSFERASE"/>
    <property type="match status" value="1"/>
</dbReference>
<dbReference type="SUPFAM" id="SSF53335">
    <property type="entry name" value="S-adenosyl-L-methionine-dependent methyltransferases"/>
    <property type="match status" value="1"/>
</dbReference>
<dbReference type="PANTHER" id="PTHR43861">
    <property type="entry name" value="TRANS-ACONITATE 2-METHYLTRANSFERASE-RELATED"/>
    <property type="match status" value="1"/>
</dbReference>
<name>A0ABX3ZJV1_9BACL</name>
<organism evidence="2 3">
    <name type="scientific">Solibacillus kalamii</name>
    <dbReference type="NCBI Taxonomy" id="1748298"/>
    <lineage>
        <taxon>Bacteria</taxon>
        <taxon>Bacillati</taxon>
        <taxon>Bacillota</taxon>
        <taxon>Bacilli</taxon>
        <taxon>Bacillales</taxon>
        <taxon>Caryophanaceae</taxon>
        <taxon>Solibacillus</taxon>
    </lineage>
</organism>
<accession>A0ABX3ZJV1</accession>
<keyword evidence="2" id="KW-0489">Methyltransferase</keyword>
<evidence type="ECO:0000313" key="2">
    <source>
        <dbReference type="EMBL" id="OUZ40010.1"/>
    </source>
</evidence>
<dbReference type="Pfam" id="PF08241">
    <property type="entry name" value="Methyltransf_11"/>
    <property type="match status" value="1"/>
</dbReference>
<feature type="domain" description="Methyltransferase type 11" evidence="1">
    <location>
        <begin position="47"/>
        <end position="141"/>
    </location>
</feature>
<comment type="caution">
    <text evidence="2">The sequence shown here is derived from an EMBL/GenBank/DDBJ whole genome shotgun (WGS) entry which is preliminary data.</text>
</comment>
<dbReference type="GO" id="GO:0032259">
    <property type="term" value="P:methylation"/>
    <property type="evidence" value="ECO:0007669"/>
    <property type="project" value="UniProtKB-KW"/>
</dbReference>
<dbReference type="InterPro" id="IPR013216">
    <property type="entry name" value="Methyltransf_11"/>
</dbReference>
<sequence length="246" mass="28300">MKQNIYDNDLFFKGYEEIRNRKFNYNNLLERPNFIALMPDIKGKVLLDLGCGKGEFANDCAVNGAQYVDAIDISGNMISAAKKRYKSNRLHFQQISIEDIILQESNYHLITSALALHYVADFEGVIEKVTRALCPEGIFLFSIEHPISTANKGVEQWITDKKETLSHFAVSRYQDEGKRTQNWLVDNVVMYHRRIETIINTLINNGLQIEKLVEPMPTDEAIELLPSLQKEQHRPSFLILKARKAK</sequence>
<proteinExistence type="predicted"/>
<evidence type="ECO:0000313" key="3">
    <source>
        <dbReference type="Proteomes" id="UP000196594"/>
    </source>
</evidence>
<reference evidence="2 3" key="1">
    <citation type="journal article" date="2017" name="Int. J. Syst. Evol. Microbiol.">
        <title>Solibacillus kalamii sp. nov., isolated from a high-efficiency particulate arrestance filter system used in the International Space Station.</title>
        <authorList>
            <person name="Checinska Sielaff A."/>
            <person name="Kumar R.M."/>
            <person name="Pal D."/>
            <person name="Mayilraj S."/>
            <person name="Venkateswaran K."/>
        </authorList>
    </citation>
    <scope>NUCLEOTIDE SEQUENCE [LARGE SCALE GENOMIC DNA]</scope>
    <source>
        <strain evidence="2 3">ISSFR-015</strain>
    </source>
</reference>
<dbReference type="EMBL" id="NHNT01000002">
    <property type="protein sequence ID" value="OUZ40010.1"/>
    <property type="molecule type" value="Genomic_DNA"/>
</dbReference>
<dbReference type="GO" id="GO:0008168">
    <property type="term" value="F:methyltransferase activity"/>
    <property type="evidence" value="ECO:0007669"/>
    <property type="project" value="UniProtKB-KW"/>
</dbReference>
<dbReference type="Proteomes" id="UP000196594">
    <property type="component" value="Unassembled WGS sequence"/>
</dbReference>
<dbReference type="InterPro" id="IPR029063">
    <property type="entry name" value="SAM-dependent_MTases_sf"/>
</dbReference>